<name>A0AAQ1GPR4_9BURK</name>
<protein>
    <recommendedName>
        <fullName evidence="4">DUF3443 family protein</fullName>
    </recommendedName>
</protein>
<dbReference type="EMBL" id="FNZM01000039">
    <property type="protein sequence ID" value="SEK15463.1"/>
    <property type="molecule type" value="Genomic_DNA"/>
</dbReference>
<comment type="caution">
    <text evidence="2">The sequence shown here is derived from an EMBL/GenBank/DDBJ whole genome shotgun (WGS) entry which is preliminary data.</text>
</comment>
<sequence length="455" mass="46377">MTTMSSLAVLACGLALLAHRFSAGHVSRTFRLLPRRPVTQVAAYALLLALAACGGGGSSSDSTSTTTGSANSSNNTSSSSSSNSLTVIVQKSLGSYPNQPFVTVTVCAPGTTTCDTIDHVLLDTGSTGLRVLASSLSATTLAGMTREQLASSGNYIDECGQFVSGYTWGSLRLADVTMGSKTASSVPVEVIGDSDAGSAPSACTGTGSDMGSTTEMGANGILGVQGQIRDCGSTCATSAYPLYYACATGSSCSTSSAVPLSQQVTNPVSMLSSDNNGIVLSMPSVSDSGQALATGTLYFGVGTQTNNTLDSADRIPLDTSFEFKATYGGTANQSSFIDSGTNFLYFQDSTLTRCTGSNSDYYCPSSVQTESVTFTPNSGASDSSGSYTGSFKVGNVVSLLSTSGVYAFDDIAVYGLVDSGMDFGMPFFYGRYVVIKNESSSGAGDAYAAFASNGL</sequence>
<dbReference type="InterPro" id="IPR021847">
    <property type="entry name" value="DUF3443"/>
</dbReference>
<dbReference type="AlphaFoldDB" id="A0AAQ1GPR4"/>
<reference evidence="2 3" key="1">
    <citation type="submission" date="2016-10" db="EMBL/GenBank/DDBJ databases">
        <authorList>
            <person name="Varghese N."/>
            <person name="Submissions S."/>
        </authorList>
    </citation>
    <scope>NUCLEOTIDE SEQUENCE [LARGE SCALE GENOMIC DNA]</scope>
    <source>
        <strain evidence="2 3">LMG 22274</strain>
    </source>
</reference>
<proteinExistence type="predicted"/>
<evidence type="ECO:0000256" key="1">
    <source>
        <dbReference type="SAM" id="MobiDB-lite"/>
    </source>
</evidence>
<evidence type="ECO:0000313" key="3">
    <source>
        <dbReference type="Proteomes" id="UP000183529"/>
    </source>
</evidence>
<evidence type="ECO:0008006" key="4">
    <source>
        <dbReference type="Google" id="ProtNLM"/>
    </source>
</evidence>
<evidence type="ECO:0000313" key="2">
    <source>
        <dbReference type="EMBL" id="SEK15463.1"/>
    </source>
</evidence>
<feature type="region of interest" description="Disordered" evidence="1">
    <location>
        <begin position="61"/>
        <end position="82"/>
    </location>
</feature>
<dbReference type="Proteomes" id="UP000183529">
    <property type="component" value="Unassembled WGS sequence"/>
</dbReference>
<accession>A0AAQ1GPR4</accession>
<dbReference type="Pfam" id="PF11925">
    <property type="entry name" value="DUF3443"/>
    <property type="match status" value="1"/>
</dbReference>
<gene>
    <name evidence="2" type="ORF">SAMN05216550_13922</name>
</gene>
<organism evidence="2 3">
    <name type="scientific">Paraburkholderia tropica</name>
    <dbReference type="NCBI Taxonomy" id="92647"/>
    <lineage>
        <taxon>Bacteria</taxon>
        <taxon>Pseudomonadati</taxon>
        <taxon>Pseudomonadota</taxon>
        <taxon>Betaproteobacteria</taxon>
        <taxon>Burkholderiales</taxon>
        <taxon>Burkholderiaceae</taxon>
        <taxon>Paraburkholderia</taxon>
    </lineage>
</organism>